<feature type="domain" description="Transposase IS66 central" evidence="1">
    <location>
        <begin position="1"/>
        <end position="30"/>
    </location>
</feature>
<gene>
    <name evidence="3" type="ORF">C8N45_12327</name>
</gene>
<dbReference type="PANTHER" id="PTHR33678:SF1">
    <property type="entry name" value="BLL1576 PROTEIN"/>
    <property type="match status" value="1"/>
</dbReference>
<comment type="caution">
    <text evidence="3">The sequence shown here is derived from an EMBL/GenBank/DDBJ whole genome shotgun (WGS) entry which is preliminary data.</text>
</comment>
<reference evidence="3 4" key="1">
    <citation type="submission" date="2018-04" db="EMBL/GenBank/DDBJ databases">
        <title>Genomic Encyclopedia of Archaeal and Bacterial Type Strains, Phase II (KMG-II): from individual species to whole genera.</title>
        <authorList>
            <person name="Goeker M."/>
        </authorList>
    </citation>
    <scope>NUCLEOTIDE SEQUENCE [LARGE SCALE GENOMIC DNA]</scope>
    <source>
        <strain evidence="3 4">DSM 29955</strain>
    </source>
</reference>
<proteinExistence type="predicted"/>
<dbReference type="PANTHER" id="PTHR33678">
    <property type="entry name" value="BLL1576 PROTEIN"/>
    <property type="match status" value="1"/>
</dbReference>
<protein>
    <submittedName>
        <fullName evidence="3">Transposase IS66 family protein</fullName>
    </submittedName>
</protein>
<keyword evidence="4" id="KW-1185">Reference proteome</keyword>
<dbReference type="InterPro" id="IPR052344">
    <property type="entry name" value="Transposase-related"/>
</dbReference>
<dbReference type="Pfam" id="PF13817">
    <property type="entry name" value="DDE_Tnp_IS66_C"/>
    <property type="match status" value="1"/>
</dbReference>
<evidence type="ECO:0000313" key="4">
    <source>
        <dbReference type="Proteomes" id="UP000244523"/>
    </source>
</evidence>
<dbReference type="InterPro" id="IPR004291">
    <property type="entry name" value="Transposase_IS66_central"/>
</dbReference>
<dbReference type="AlphaFoldDB" id="A0A2T6K5M9"/>
<dbReference type="EMBL" id="QBUD01000023">
    <property type="protein sequence ID" value="PUB09975.1"/>
    <property type="molecule type" value="Genomic_DNA"/>
</dbReference>
<sequence length="88" mass="9742">MDNNTVERTIRPIAVGRKNSLFAGHDAGAQNWAVLASLIETCKLNGIEPHSYLTWTLTAIVNGHRQSQIGELLPCTTHKPRDRNTAYS</sequence>
<name>A0A2T6K5M9_9RHOB</name>
<organism evidence="3 4">
    <name type="scientific">Yoonia sediminilitoris</name>
    <dbReference type="NCBI Taxonomy" id="1286148"/>
    <lineage>
        <taxon>Bacteria</taxon>
        <taxon>Pseudomonadati</taxon>
        <taxon>Pseudomonadota</taxon>
        <taxon>Alphaproteobacteria</taxon>
        <taxon>Rhodobacterales</taxon>
        <taxon>Paracoccaceae</taxon>
        <taxon>Yoonia</taxon>
    </lineage>
</organism>
<accession>A0A2T6K5M9</accession>
<dbReference type="Proteomes" id="UP000244523">
    <property type="component" value="Unassembled WGS sequence"/>
</dbReference>
<evidence type="ECO:0000313" key="3">
    <source>
        <dbReference type="EMBL" id="PUB09975.1"/>
    </source>
</evidence>
<evidence type="ECO:0000259" key="1">
    <source>
        <dbReference type="Pfam" id="PF03050"/>
    </source>
</evidence>
<dbReference type="InterPro" id="IPR039552">
    <property type="entry name" value="IS66_C"/>
</dbReference>
<feature type="domain" description="Transposase IS66 C-terminal" evidence="2">
    <location>
        <begin position="37"/>
        <end position="74"/>
    </location>
</feature>
<dbReference type="Pfam" id="PF03050">
    <property type="entry name" value="DDE_Tnp_IS66"/>
    <property type="match status" value="1"/>
</dbReference>
<evidence type="ECO:0000259" key="2">
    <source>
        <dbReference type="Pfam" id="PF13817"/>
    </source>
</evidence>